<reference evidence="1" key="1">
    <citation type="submission" date="2022-03" db="EMBL/GenBank/DDBJ databases">
        <authorList>
            <person name="Tunstrom K."/>
        </authorList>
    </citation>
    <scope>NUCLEOTIDE SEQUENCE</scope>
</reference>
<name>A0AAU9UCI0_EUPED</name>
<proteinExistence type="predicted"/>
<sequence>MYREIGSWMEEIRAFRSEMSRFHATVGGLSTRMDAFERRLEAVERVRERPSAEVDDYRGEVARLQQELHERDREALLADVEIGHLPEERGENVVHAVTVLAARLGVALDERDIVFAERVGAPPTPAGSPGAAPPWAPLAWSLSSEKVL</sequence>
<dbReference type="EMBL" id="CAKOGL010000016">
    <property type="protein sequence ID" value="CAH2096642.1"/>
    <property type="molecule type" value="Genomic_DNA"/>
</dbReference>
<organism evidence="1 2">
    <name type="scientific">Euphydryas editha</name>
    <name type="common">Edith's checkerspot</name>
    <dbReference type="NCBI Taxonomy" id="104508"/>
    <lineage>
        <taxon>Eukaryota</taxon>
        <taxon>Metazoa</taxon>
        <taxon>Ecdysozoa</taxon>
        <taxon>Arthropoda</taxon>
        <taxon>Hexapoda</taxon>
        <taxon>Insecta</taxon>
        <taxon>Pterygota</taxon>
        <taxon>Neoptera</taxon>
        <taxon>Endopterygota</taxon>
        <taxon>Lepidoptera</taxon>
        <taxon>Glossata</taxon>
        <taxon>Ditrysia</taxon>
        <taxon>Papilionoidea</taxon>
        <taxon>Nymphalidae</taxon>
        <taxon>Nymphalinae</taxon>
        <taxon>Euphydryas</taxon>
    </lineage>
</organism>
<gene>
    <name evidence="1" type="ORF">EEDITHA_LOCUS11957</name>
</gene>
<evidence type="ECO:0000313" key="1">
    <source>
        <dbReference type="EMBL" id="CAH2096642.1"/>
    </source>
</evidence>
<protein>
    <submittedName>
        <fullName evidence="1">Uncharacterized protein</fullName>
    </submittedName>
</protein>
<comment type="caution">
    <text evidence="1">The sequence shown here is derived from an EMBL/GenBank/DDBJ whole genome shotgun (WGS) entry which is preliminary data.</text>
</comment>
<evidence type="ECO:0000313" key="2">
    <source>
        <dbReference type="Proteomes" id="UP001153954"/>
    </source>
</evidence>
<dbReference type="Proteomes" id="UP001153954">
    <property type="component" value="Unassembled WGS sequence"/>
</dbReference>
<dbReference type="AlphaFoldDB" id="A0AAU9UCI0"/>
<keyword evidence="2" id="KW-1185">Reference proteome</keyword>
<dbReference type="Gene3D" id="1.20.5.1700">
    <property type="match status" value="1"/>
</dbReference>
<accession>A0AAU9UCI0</accession>